<dbReference type="STRING" id="472759.Nhal_0165"/>
<dbReference type="SUPFAM" id="SSF54849">
    <property type="entry name" value="GroEL-intermediate domain like"/>
    <property type="match status" value="1"/>
</dbReference>
<proteinExistence type="inferred from homology"/>
<dbReference type="NCBIfam" id="NF009489">
    <property type="entry name" value="PRK12851.1"/>
    <property type="match status" value="1"/>
</dbReference>
<reference evidence="12" key="1">
    <citation type="submission" date="2010-04" db="EMBL/GenBank/DDBJ databases">
        <title>Complete genome sequence of Nitrosococcus halophilus Nc4, a salt-adapted, aerobic obligate ammonia-oxidizing sulfur purple bacterium.</title>
        <authorList>
            <consortium name="US DOE Joint Genome Institute"/>
            <person name="Campbell M.A."/>
            <person name="Malfatti S.A."/>
            <person name="Chain P.S.G."/>
            <person name="Heidelberg J.F."/>
            <person name="Ward B.B."/>
            <person name="Klotz M.G."/>
        </authorList>
    </citation>
    <scope>NUCLEOTIDE SEQUENCE [LARGE SCALE GENOMIC DNA]</scope>
    <source>
        <strain evidence="12">Nc4</strain>
    </source>
</reference>
<evidence type="ECO:0000313" key="11">
    <source>
        <dbReference type="EMBL" id="ADE13377.1"/>
    </source>
</evidence>
<evidence type="ECO:0000256" key="1">
    <source>
        <dbReference type="ARBA" id="ARBA00006607"/>
    </source>
</evidence>
<dbReference type="InterPro" id="IPR027409">
    <property type="entry name" value="GroEL-like_apical_dom_sf"/>
</dbReference>
<dbReference type="Proteomes" id="UP000001844">
    <property type="component" value="Chromosome"/>
</dbReference>
<dbReference type="InterPro" id="IPR002423">
    <property type="entry name" value="Cpn60/GroEL/TCP-1"/>
</dbReference>
<keyword evidence="10" id="KW-0175">Coiled coil</keyword>
<dbReference type="EMBL" id="CP001798">
    <property type="protein sequence ID" value="ADE13377.1"/>
    <property type="molecule type" value="Genomic_DNA"/>
</dbReference>
<feature type="binding site" evidence="7">
    <location>
        <position position="495"/>
    </location>
    <ligand>
        <name>ATP</name>
        <dbReference type="ChEBI" id="CHEBI:30616"/>
    </ligand>
</feature>
<dbReference type="Pfam" id="PF00118">
    <property type="entry name" value="Cpn60_TCP1"/>
    <property type="match status" value="1"/>
</dbReference>
<dbReference type="NCBIfam" id="NF009487">
    <property type="entry name" value="PRK12849.1"/>
    <property type="match status" value="1"/>
</dbReference>
<comment type="similarity">
    <text evidence="1 7 8">Belongs to the chaperonin (HSP60) family.</text>
</comment>
<dbReference type="PANTHER" id="PTHR45633">
    <property type="entry name" value="60 KDA HEAT SHOCK PROTEIN, MITOCHONDRIAL"/>
    <property type="match status" value="1"/>
</dbReference>
<dbReference type="CDD" id="cd03344">
    <property type="entry name" value="GroEL"/>
    <property type="match status" value="1"/>
</dbReference>
<evidence type="ECO:0000256" key="6">
    <source>
        <dbReference type="ARBA" id="ARBA00023235"/>
    </source>
</evidence>
<feature type="binding site" evidence="7">
    <location>
        <begin position="30"/>
        <end position="33"/>
    </location>
    <ligand>
        <name>ATP</name>
        <dbReference type="ChEBI" id="CHEBI:30616"/>
    </ligand>
</feature>
<evidence type="ECO:0000313" key="12">
    <source>
        <dbReference type="Proteomes" id="UP000001844"/>
    </source>
</evidence>
<comment type="subunit">
    <text evidence="7 9">Forms a cylinder of 14 subunits composed of two heptameric rings stacked back-to-back. Interacts with the co-chaperonin GroES.</text>
</comment>
<dbReference type="NCBIfam" id="NF009488">
    <property type="entry name" value="PRK12850.1"/>
    <property type="match status" value="1"/>
</dbReference>
<accession>D5C4V4</accession>
<keyword evidence="6 7" id="KW-0413">Isomerase</keyword>
<dbReference type="GO" id="GO:0051082">
    <property type="term" value="F:unfolded protein binding"/>
    <property type="evidence" value="ECO:0007669"/>
    <property type="project" value="UniProtKB-UniRule"/>
</dbReference>
<dbReference type="HOGENOM" id="CLU_016503_3_0_6"/>
<dbReference type="EC" id="5.6.1.7" evidence="7"/>
<dbReference type="InterPro" id="IPR027413">
    <property type="entry name" value="GROEL-like_equatorial_sf"/>
</dbReference>
<dbReference type="SUPFAM" id="SSF48592">
    <property type="entry name" value="GroEL equatorial domain-like"/>
    <property type="match status" value="1"/>
</dbReference>
<organism evidence="11 12">
    <name type="scientific">Nitrosococcus halophilus (strain Nc4)</name>
    <dbReference type="NCBI Taxonomy" id="472759"/>
    <lineage>
        <taxon>Bacteria</taxon>
        <taxon>Pseudomonadati</taxon>
        <taxon>Pseudomonadota</taxon>
        <taxon>Gammaproteobacteria</taxon>
        <taxon>Chromatiales</taxon>
        <taxon>Chromatiaceae</taxon>
        <taxon>Nitrosococcus</taxon>
    </lineage>
</organism>
<protein>
    <recommendedName>
        <fullName evidence="7">Chaperonin GroEL</fullName>
        <ecNumber evidence="7">5.6.1.7</ecNumber>
    </recommendedName>
    <alternativeName>
        <fullName evidence="7">60 kDa chaperonin</fullName>
    </alternativeName>
    <alternativeName>
        <fullName evidence="7">Chaperonin-60</fullName>
        <shortName evidence="7">Cpn60</shortName>
    </alternativeName>
</protein>
<feature type="coiled-coil region" evidence="10">
    <location>
        <begin position="339"/>
        <end position="366"/>
    </location>
</feature>
<dbReference type="SUPFAM" id="SSF52029">
    <property type="entry name" value="GroEL apical domain-like"/>
    <property type="match status" value="1"/>
</dbReference>
<dbReference type="FunFam" id="1.10.560.10:FF:000001">
    <property type="entry name" value="60 kDa chaperonin"/>
    <property type="match status" value="1"/>
</dbReference>
<dbReference type="GO" id="GO:0005737">
    <property type="term" value="C:cytoplasm"/>
    <property type="evidence" value="ECO:0007669"/>
    <property type="project" value="UniProtKB-SubCell"/>
</dbReference>
<evidence type="ECO:0000256" key="3">
    <source>
        <dbReference type="ARBA" id="ARBA00022741"/>
    </source>
</evidence>
<evidence type="ECO:0000256" key="9">
    <source>
        <dbReference type="RuleBase" id="RU000419"/>
    </source>
</evidence>
<dbReference type="GO" id="GO:0005524">
    <property type="term" value="F:ATP binding"/>
    <property type="evidence" value="ECO:0007669"/>
    <property type="project" value="UniProtKB-UniRule"/>
</dbReference>
<dbReference type="AlphaFoldDB" id="D5C4V4"/>
<dbReference type="eggNOG" id="COG0459">
    <property type="taxonomic scope" value="Bacteria"/>
</dbReference>
<keyword evidence="12" id="KW-1185">Reference proteome</keyword>
<dbReference type="Gene3D" id="3.30.260.10">
    <property type="entry name" value="TCP-1-like chaperonin intermediate domain"/>
    <property type="match status" value="1"/>
</dbReference>
<evidence type="ECO:0000256" key="8">
    <source>
        <dbReference type="RuleBase" id="RU000418"/>
    </source>
</evidence>
<dbReference type="KEGG" id="nhl:Nhal_0165"/>
<dbReference type="Gene3D" id="3.50.7.10">
    <property type="entry name" value="GroEL"/>
    <property type="match status" value="1"/>
</dbReference>
<dbReference type="PRINTS" id="PR00298">
    <property type="entry name" value="CHAPERONIN60"/>
</dbReference>
<gene>
    <name evidence="7" type="primary">groEL</name>
    <name evidence="7" type="synonym">groL</name>
    <name evidence="11" type="ordered locus">Nhal_0165</name>
</gene>
<dbReference type="Gene3D" id="1.10.560.10">
    <property type="entry name" value="GroEL-like equatorial domain"/>
    <property type="match status" value="1"/>
</dbReference>
<dbReference type="GO" id="GO:0140662">
    <property type="term" value="F:ATP-dependent protein folding chaperone"/>
    <property type="evidence" value="ECO:0007669"/>
    <property type="project" value="InterPro"/>
</dbReference>
<keyword evidence="2 7" id="KW-0963">Cytoplasm</keyword>
<dbReference type="HAMAP" id="MF_00600">
    <property type="entry name" value="CH60"/>
    <property type="match status" value="1"/>
</dbReference>
<dbReference type="NCBIfam" id="TIGR02348">
    <property type="entry name" value="GroEL"/>
    <property type="match status" value="1"/>
</dbReference>
<dbReference type="PROSITE" id="PS00296">
    <property type="entry name" value="CHAPERONINS_CPN60"/>
    <property type="match status" value="1"/>
</dbReference>
<comment type="subcellular location">
    <subcellularLocation>
        <location evidence="7">Cytoplasm</location>
    </subcellularLocation>
</comment>
<evidence type="ECO:0000256" key="4">
    <source>
        <dbReference type="ARBA" id="ARBA00022840"/>
    </source>
</evidence>
<feature type="binding site" evidence="7">
    <location>
        <begin position="479"/>
        <end position="481"/>
    </location>
    <ligand>
        <name>ATP</name>
        <dbReference type="ChEBI" id="CHEBI:30616"/>
    </ligand>
</feature>
<dbReference type="InterPro" id="IPR001844">
    <property type="entry name" value="Cpn60/GroEL"/>
</dbReference>
<name>D5C4V4_NITHN</name>
<feature type="binding site" evidence="7">
    <location>
        <begin position="87"/>
        <end position="91"/>
    </location>
    <ligand>
        <name>ATP</name>
        <dbReference type="ChEBI" id="CHEBI:30616"/>
    </ligand>
</feature>
<feature type="binding site" evidence="7">
    <location>
        <position position="51"/>
    </location>
    <ligand>
        <name>ATP</name>
        <dbReference type="ChEBI" id="CHEBI:30616"/>
    </ligand>
</feature>
<keyword evidence="4 7" id="KW-0067">ATP-binding</keyword>
<evidence type="ECO:0000256" key="7">
    <source>
        <dbReference type="HAMAP-Rule" id="MF_00600"/>
    </source>
</evidence>
<dbReference type="OrthoDB" id="9766614at2"/>
<evidence type="ECO:0000256" key="5">
    <source>
        <dbReference type="ARBA" id="ARBA00023186"/>
    </source>
</evidence>
<feature type="binding site" evidence="7">
    <location>
        <position position="415"/>
    </location>
    <ligand>
        <name>ATP</name>
        <dbReference type="ChEBI" id="CHEBI:30616"/>
    </ligand>
</feature>
<dbReference type="FunFam" id="3.50.7.10:FF:000001">
    <property type="entry name" value="60 kDa chaperonin"/>
    <property type="match status" value="1"/>
</dbReference>
<dbReference type="InterPro" id="IPR018370">
    <property type="entry name" value="Chaperonin_Cpn60_CS"/>
</dbReference>
<dbReference type="NCBIfam" id="NF000592">
    <property type="entry name" value="PRK00013.1"/>
    <property type="match status" value="1"/>
</dbReference>
<evidence type="ECO:0000256" key="10">
    <source>
        <dbReference type="SAM" id="Coils"/>
    </source>
</evidence>
<sequence length="549" mass="57975">MAAKDVRFSEDARHRMIHGVNILAEAVRVTLGPRGRNVVLEKSFGAPTITKDGVSVAKEIELKDKFENMGAQMVKEVASQTSDEAGDGTTTATVLAQSILREGMKAVAAGMNPMDLKRGIDKAVVSAVGALKKLSKPCEDSKAIGQVGTISANAEESVGKIIAEAMEKVGKEGVITVEEGSGLENELEVVEGMQFDRGYLSPYFITDQQTMAAELDDPYILIHDKKISNIRELLPVLENVAKAGKPLLVISEDVEGEALATLVVNTIRGIVKVCAVKAPGFGDRRKAMLEDIAVLTGGTVISEEVGLSLEKATLDDLGRAKKVSVNKENTTIVDGAGSAEDIKARVEQIRVQMEEATSDYDKEKLQERVAKLAGGVAVIKVGAATEMEMKEKKARVEDALHATRAAVEEGVVPGGGVALIRALQGIQDLKGANHDQDVGINIARRAMEEPLRQIVTNAGAEASVIVNQVKEGEGNYGYNAATGEFGDMIAMGILDPTKVSRTALQNAASIAGLMITTEAMIAEAPKEEEPVPAGGGMPGMGGMGDMGMM</sequence>
<keyword evidence="5 7" id="KW-0143">Chaperone</keyword>
<dbReference type="GO" id="GO:0016853">
    <property type="term" value="F:isomerase activity"/>
    <property type="evidence" value="ECO:0007669"/>
    <property type="project" value="UniProtKB-KW"/>
</dbReference>
<keyword evidence="3 7" id="KW-0547">Nucleotide-binding</keyword>
<dbReference type="GO" id="GO:0042026">
    <property type="term" value="P:protein refolding"/>
    <property type="evidence" value="ECO:0007669"/>
    <property type="project" value="UniProtKB-UniRule"/>
</dbReference>
<dbReference type="InterPro" id="IPR027410">
    <property type="entry name" value="TCP-1-like_intermed_sf"/>
</dbReference>
<comment type="function">
    <text evidence="7 9">Together with its co-chaperonin GroES, plays an essential role in assisting protein folding. The GroEL-GroES system forms a nano-cage that allows encapsulation of the non-native substrate proteins and provides a physical environment optimized to promote and accelerate protein folding.</text>
</comment>
<evidence type="ECO:0000256" key="2">
    <source>
        <dbReference type="ARBA" id="ARBA00022490"/>
    </source>
</evidence>
<dbReference type="RefSeq" id="WP_013031273.1">
    <property type="nucleotide sequence ID" value="NC_013960.1"/>
</dbReference>